<dbReference type="PANTHER" id="PTHR46268">
    <property type="entry name" value="STRESS RESPONSE PROTEIN NHAX"/>
    <property type="match status" value="1"/>
</dbReference>
<evidence type="ECO:0000313" key="6">
    <source>
        <dbReference type="Proteomes" id="UP000733379"/>
    </source>
</evidence>
<comment type="caution">
    <text evidence="5">The sequence shown here is derived from an EMBL/GenBank/DDBJ whole genome shotgun (WGS) entry which is preliminary data.</text>
</comment>
<accession>A0ABS6AWW3</accession>
<dbReference type="PANTHER" id="PTHR46268:SF27">
    <property type="entry name" value="UNIVERSAL STRESS PROTEIN RV2623"/>
    <property type="match status" value="1"/>
</dbReference>
<comment type="similarity">
    <text evidence="1">Belongs to the universal stress protein A family.</text>
</comment>
<dbReference type="Gene3D" id="3.40.50.620">
    <property type="entry name" value="HUPs"/>
    <property type="match status" value="2"/>
</dbReference>
<evidence type="ECO:0000256" key="1">
    <source>
        <dbReference type="ARBA" id="ARBA00008791"/>
    </source>
</evidence>
<keyword evidence="6" id="KW-1185">Reference proteome</keyword>
<feature type="domain" description="UspA" evidence="4">
    <location>
        <begin position="44"/>
        <end position="181"/>
    </location>
</feature>
<evidence type="ECO:0000259" key="4">
    <source>
        <dbReference type="Pfam" id="PF00582"/>
    </source>
</evidence>
<evidence type="ECO:0000313" key="5">
    <source>
        <dbReference type="EMBL" id="MBU3062378.1"/>
    </source>
</evidence>
<dbReference type="InterPro" id="IPR014729">
    <property type="entry name" value="Rossmann-like_a/b/a_fold"/>
</dbReference>
<evidence type="ECO:0000256" key="3">
    <source>
        <dbReference type="ARBA" id="ARBA00022840"/>
    </source>
</evidence>
<dbReference type="InterPro" id="IPR006015">
    <property type="entry name" value="Universal_stress_UspA"/>
</dbReference>
<organism evidence="5 6">
    <name type="scientific">Nocardia albiluteola</name>
    <dbReference type="NCBI Taxonomy" id="2842303"/>
    <lineage>
        <taxon>Bacteria</taxon>
        <taxon>Bacillati</taxon>
        <taxon>Actinomycetota</taxon>
        <taxon>Actinomycetes</taxon>
        <taxon>Mycobacteriales</taxon>
        <taxon>Nocardiaceae</taxon>
        <taxon>Nocardia</taxon>
    </lineage>
</organism>
<dbReference type="PRINTS" id="PR01438">
    <property type="entry name" value="UNVRSLSTRESS"/>
</dbReference>
<dbReference type="Pfam" id="PF00582">
    <property type="entry name" value="Usp"/>
    <property type="match status" value="2"/>
</dbReference>
<name>A0ABS6AWW3_9NOCA</name>
<feature type="domain" description="UspA" evidence="4">
    <location>
        <begin position="193"/>
        <end position="328"/>
    </location>
</feature>
<gene>
    <name evidence="5" type="ORF">KO481_12695</name>
</gene>
<dbReference type="InterPro" id="IPR006016">
    <property type="entry name" value="UspA"/>
</dbReference>
<evidence type="ECO:0000256" key="2">
    <source>
        <dbReference type="ARBA" id="ARBA00022741"/>
    </source>
</evidence>
<keyword evidence="2" id="KW-0547">Nucleotide-binding</keyword>
<keyword evidence="3" id="KW-0067">ATP-binding</keyword>
<dbReference type="EMBL" id="JAHKNI010000003">
    <property type="protein sequence ID" value="MBU3062378.1"/>
    <property type="molecule type" value="Genomic_DNA"/>
</dbReference>
<sequence length="332" mass="34479">MPAAVPTVATTDRAIPAAGTTSWEVVVTSQDDETDPRQSVSAQVIVGVDGSRGSDTAVRWAAGYAAGHGRELLIVHGMGLVGDSALTGPYAVWQQDVIDAARTRGAAVVEQAEQLARRTAPDVRVATLTAGESPATLLVYHSAGAYAVVLGSTGSAGTLEHLGSTLLAVTAHSHGAVIVVPDGYSEADRAGGPVVVGIDGSPVSEPAIAAAFAEAAERDTELVAVHAYSDWDFGQFAGMVAPLPDAATEAETAILAERLAGWQEKYPDVPIVRQTYLSAPGQRLREWSNTAQLLVVGSRGRGGFRGLLFGSTSNYLVQHAYCPVMVVHEAEK</sequence>
<protein>
    <submittedName>
        <fullName evidence="5">Universal stress protein</fullName>
    </submittedName>
</protein>
<proteinExistence type="inferred from homology"/>
<reference evidence="5 6" key="1">
    <citation type="submission" date="2021-06" db="EMBL/GenBank/DDBJ databases">
        <title>Actinomycetes sequencing.</title>
        <authorList>
            <person name="Shan Q."/>
        </authorList>
    </citation>
    <scope>NUCLEOTIDE SEQUENCE [LARGE SCALE GENOMIC DNA]</scope>
    <source>
        <strain evidence="5 6">NEAU-G5</strain>
    </source>
</reference>
<dbReference type="Proteomes" id="UP000733379">
    <property type="component" value="Unassembled WGS sequence"/>
</dbReference>
<dbReference type="SUPFAM" id="SSF52402">
    <property type="entry name" value="Adenine nucleotide alpha hydrolases-like"/>
    <property type="match status" value="2"/>
</dbReference>